<evidence type="ECO:0000313" key="3">
    <source>
        <dbReference type="Proteomes" id="UP000054560"/>
    </source>
</evidence>
<sequence>MNQISPVKRKIGRTKPVPQVAPYGNVHVTHRERLLPSAQNRAQKIPTPEEMPANGPNWYQASNDNVHAPHRARLSTSAQNRA</sequence>
<dbReference type="Proteomes" id="UP000054560">
    <property type="component" value="Unassembled WGS sequence"/>
</dbReference>
<proteinExistence type="predicted"/>
<feature type="region of interest" description="Disordered" evidence="1">
    <location>
        <begin position="1"/>
        <end position="82"/>
    </location>
</feature>
<protein>
    <submittedName>
        <fullName evidence="2">Uncharacterized protein</fullName>
    </submittedName>
</protein>
<dbReference type="RefSeq" id="XP_014160105.1">
    <property type="nucleotide sequence ID" value="XM_014304630.1"/>
</dbReference>
<dbReference type="EMBL" id="KQ241663">
    <property type="protein sequence ID" value="KNC86203.1"/>
    <property type="molecule type" value="Genomic_DNA"/>
</dbReference>
<name>A0A0L0GD84_9EUKA</name>
<organism evidence="2 3">
    <name type="scientific">Sphaeroforma arctica JP610</name>
    <dbReference type="NCBI Taxonomy" id="667725"/>
    <lineage>
        <taxon>Eukaryota</taxon>
        <taxon>Ichthyosporea</taxon>
        <taxon>Ichthyophonida</taxon>
        <taxon>Sphaeroforma</taxon>
    </lineage>
</organism>
<reference evidence="2 3" key="1">
    <citation type="submission" date="2011-02" db="EMBL/GenBank/DDBJ databases">
        <title>The Genome Sequence of Sphaeroforma arctica JP610.</title>
        <authorList>
            <consortium name="The Broad Institute Genome Sequencing Platform"/>
            <person name="Russ C."/>
            <person name="Cuomo C."/>
            <person name="Young S.K."/>
            <person name="Zeng Q."/>
            <person name="Gargeya S."/>
            <person name="Alvarado L."/>
            <person name="Berlin A."/>
            <person name="Chapman S.B."/>
            <person name="Chen Z."/>
            <person name="Freedman E."/>
            <person name="Gellesch M."/>
            <person name="Goldberg J."/>
            <person name="Griggs A."/>
            <person name="Gujja S."/>
            <person name="Heilman E."/>
            <person name="Heiman D."/>
            <person name="Howarth C."/>
            <person name="Mehta T."/>
            <person name="Neiman D."/>
            <person name="Pearson M."/>
            <person name="Roberts A."/>
            <person name="Saif S."/>
            <person name="Shea T."/>
            <person name="Shenoy N."/>
            <person name="Sisk P."/>
            <person name="Stolte C."/>
            <person name="Sykes S."/>
            <person name="White J."/>
            <person name="Yandava C."/>
            <person name="Burger G."/>
            <person name="Gray M.W."/>
            <person name="Holland P.W.H."/>
            <person name="King N."/>
            <person name="Lang F.B.F."/>
            <person name="Roger A.J."/>
            <person name="Ruiz-Trillo I."/>
            <person name="Haas B."/>
            <person name="Nusbaum C."/>
            <person name="Birren B."/>
        </authorList>
    </citation>
    <scope>NUCLEOTIDE SEQUENCE [LARGE SCALE GENOMIC DNA]</scope>
    <source>
        <strain evidence="2 3">JP610</strain>
    </source>
</reference>
<dbReference type="AlphaFoldDB" id="A0A0L0GD84"/>
<dbReference type="GeneID" id="25902144"/>
<evidence type="ECO:0000256" key="1">
    <source>
        <dbReference type="SAM" id="MobiDB-lite"/>
    </source>
</evidence>
<accession>A0A0L0GD84</accession>
<evidence type="ECO:0000313" key="2">
    <source>
        <dbReference type="EMBL" id="KNC86203.1"/>
    </source>
</evidence>
<keyword evidence="3" id="KW-1185">Reference proteome</keyword>
<gene>
    <name evidence="2" type="ORF">SARC_01640</name>
</gene>